<sequence length="143" mass="15745">MWYNIKMVKGKAPSVPVKVPAASPPAEFIETGGYSMQQKIGYSLIGVSLAALGFGVAARLMNETEDENTKKIISAVSAFWITLIFGLTRAYVWGPDLKEAERVKVATEAQASRKRNEEDSEDKLSKTEDDQPQGKARRRPGRA</sequence>
<dbReference type="EMBL" id="HBFM01022966">
    <property type="protein sequence ID" value="CAD8780469.1"/>
    <property type="molecule type" value="Transcribed_RNA"/>
</dbReference>
<proteinExistence type="predicted"/>
<feature type="transmembrane region" description="Helical" evidence="2">
    <location>
        <begin position="72"/>
        <end position="92"/>
    </location>
</feature>
<evidence type="ECO:0000256" key="1">
    <source>
        <dbReference type="SAM" id="MobiDB-lite"/>
    </source>
</evidence>
<gene>
    <name evidence="3" type="ORF">PPAR00522_LOCUS14895</name>
</gene>
<reference evidence="3" key="1">
    <citation type="submission" date="2021-01" db="EMBL/GenBank/DDBJ databases">
        <authorList>
            <person name="Corre E."/>
            <person name="Pelletier E."/>
            <person name="Niang G."/>
            <person name="Scheremetjew M."/>
            <person name="Finn R."/>
            <person name="Kale V."/>
            <person name="Holt S."/>
            <person name="Cochrane G."/>
            <person name="Meng A."/>
            <person name="Brown T."/>
            <person name="Cohen L."/>
        </authorList>
    </citation>
    <scope>NUCLEOTIDE SEQUENCE</scope>
    <source>
        <strain evidence="3">SAG 63-3</strain>
    </source>
</reference>
<keyword evidence="2" id="KW-0812">Transmembrane</keyword>
<dbReference type="AlphaFoldDB" id="A0A7S0V947"/>
<name>A0A7S0V947_9CHLO</name>
<feature type="transmembrane region" description="Helical" evidence="2">
    <location>
        <begin position="40"/>
        <end position="60"/>
    </location>
</feature>
<feature type="region of interest" description="Disordered" evidence="1">
    <location>
        <begin position="104"/>
        <end position="143"/>
    </location>
</feature>
<evidence type="ECO:0000256" key="2">
    <source>
        <dbReference type="SAM" id="Phobius"/>
    </source>
</evidence>
<protein>
    <submittedName>
        <fullName evidence="3">Uncharacterized protein</fullName>
    </submittedName>
</protein>
<accession>A0A7S0V947</accession>
<organism evidence="3">
    <name type="scientific">Polytomella parva</name>
    <dbReference type="NCBI Taxonomy" id="51329"/>
    <lineage>
        <taxon>Eukaryota</taxon>
        <taxon>Viridiplantae</taxon>
        <taxon>Chlorophyta</taxon>
        <taxon>core chlorophytes</taxon>
        <taxon>Chlorophyceae</taxon>
        <taxon>CS clade</taxon>
        <taxon>Chlamydomonadales</taxon>
        <taxon>Chlamydomonadaceae</taxon>
        <taxon>Polytomella</taxon>
    </lineage>
</organism>
<feature type="compositionally biased region" description="Basic and acidic residues" evidence="1">
    <location>
        <begin position="114"/>
        <end position="129"/>
    </location>
</feature>
<keyword evidence="2" id="KW-1133">Transmembrane helix</keyword>
<keyword evidence="2" id="KW-0472">Membrane</keyword>
<evidence type="ECO:0000313" key="3">
    <source>
        <dbReference type="EMBL" id="CAD8780469.1"/>
    </source>
</evidence>